<keyword evidence="1" id="KW-0378">Hydrolase</keyword>
<dbReference type="RefSeq" id="WP_269077333.1">
    <property type="nucleotide sequence ID" value="NZ_LT669839.1"/>
</dbReference>
<dbReference type="PROSITE" id="PS00758">
    <property type="entry name" value="ARGE_DAPE_CPG2_1"/>
    <property type="match status" value="1"/>
</dbReference>
<name>A0A1M4PQM9_9FIRM</name>
<evidence type="ECO:0008006" key="4">
    <source>
        <dbReference type="Google" id="ProtNLM"/>
    </source>
</evidence>
<accession>A0A1M4PQM9</accession>
<evidence type="ECO:0000256" key="1">
    <source>
        <dbReference type="ARBA" id="ARBA00022801"/>
    </source>
</evidence>
<keyword evidence="3" id="KW-1185">Reference proteome</keyword>
<proteinExistence type="predicted"/>
<sequence length="41" mass="4442">MGEGDETLGMLAHVDVVDAGDESEWKYPPYRATLADGCVWG</sequence>
<protein>
    <recommendedName>
        <fullName evidence="4">Dipeptidase PepV</fullName>
    </recommendedName>
</protein>
<dbReference type="AlphaFoldDB" id="A0A1M4PQM9"/>
<dbReference type="Proteomes" id="UP000245423">
    <property type="component" value="Chromosome 1"/>
</dbReference>
<gene>
    <name evidence="2" type="ORF">CUESP1_2458</name>
</gene>
<reference evidence="2 3" key="1">
    <citation type="submission" date="2016-11" db="EMBL/GenBank/DDBJ databases">
        <authorList>
            <person name="Manzoor S."/>
        </authorList>
    </citation>
    <scope>NUCLEOTIDE SEQUENCE [LARGE SCALE GENOMIC DNA]</scope>
    <source>
        <strain evidence="2">Clostridium ultunense strain Esp</strain>
    </source>
</reference>
<dbReference type="Gene3D" id="3.40.630.10">
    <property type="entry name" value="Zn peptidases"/>
    <property type="match status" value="1"/>
</dbReference>
<evidence type="ECO:0000313" key="3">
    <source>
        <dbReference type="Proteomes" id="UP000245423"/>
    </source>
</evidence>
<dbReference type="SUPFAM" id="SSF53187">
    <property type="entry name" value="Zn-dependent exopeptidases"/>
    <property type="match status" value="1"/>
</dbReference>
<dbReference type="InterPro" id="IPR001261">
    <property type="entry name" value="ArgE/DapE_CS"/>
</dbReference>
<dbReference type="EMBL" id="LT669839">
    <property type="protein sequence ID" value="SHD77804.1"/>
    <property type="molecule type" value="Genomic_DNA"/>
</dbReference>
<evidence type="ECO:0000313" key="2">
    <source>
        <dbReference type="EMBL" id="SHD77804.1"/>
    </source>
</evidence>
<organism evidence="2 3">
    <name type="scientific">[Clostridium] ultunense Esp</name>
    <dbReference type="NCBI Taxonomy" id="1288971"/>
    <lineage>
        <taxon>Bacteria</taxon>
        <taxon>Bacillati</taxon>
        <taxon>Bacillota</taxon>
        <taxon>Tissierellia</taxon>
        <taxon>Tissierellales</taxon>
        <taxon>Tepidimicrobiaceae</taxon>
        <taxon>Schnuerera</taxon>
    </lineage>
</organism>